<keyword evidence="5" id="KW-1185">Reference proteome</keyword>
<dbReference type="PANTHER" id="PTHR34220">
    <property type="entry name" value="SENSOR HISTIDINE KINASE YPDA"/>
    <property type="match status" value="1"/>
</dbReference>
<feature type="transmembrane region" description="Helical" evidence="1">
    <location>
        <begin position="665"/>
        <end position="683"/>
    </location>
</feature>
<dbReference type="InterPro" id="IPR036890">
    <property type="entry name" value="HATPase_C_sf"/>
</dbReference>
<dbReference type="RefSeq" id="WP_073228625.1">
    <property type="nucleotide sequence ID" value="NZ_FQUQ01000001.1"/>
</dbReference>
<dbReference type="Gene3D" id="3.30.565.10">
    <property type="entry name" value="Histidine kinase-like ATPase, C-terminal domain"/>
    <property type="match status" value="1"/>
</dbReference>
<dbReference type="InterPro" id="IPR010559">
    <property type="entry name" value="Sig_transdc_His_kin_internal"/>
</dbReference>
<evidence type="ECO:0000256" key="2">
    <source>
        <dbReference type="SAM" id="SignalP"/>
    </source>
</evidence>
<sequence length="900" mass="102026">MKQKKLLSLGIILLLALSQLFAQKKSAALTFKSGDWFEADIRISNTAHTFDYNFDVRYEVSSKMPNGDLVFKVSFERMKLKYSDAKNIWLGYDSYYPPYLENRKKDLTKQIYEITADSHGKISKLKLLSTAQKIHFSSISAKTKSTAPKTELPAVRIFPIAHLKQISETIISSLIEGKSLAKTLDLSNSTEGNNIANAVFKSASFKLQKNALIKGRINNLAKTDSIYGVNDEIFRFNKDGSFRAEVLAGLNSRRRFIFGEFDQYKTFSVLLGPLDTLIIKADARDFDNTVSFAGNAAAKASLSKDLVSVFNNQWINERSYRSKSPAAFLAFQKQGQKDFEVTINKYANHVSPEILNHCRADFKYVQAGTKLMYLSEYRKQQKPNVSFEDFPKGFFLSIDTTSVLMSGLERSLYYDYYLMALSSYQKTKLGMVNADQYGFFADYATSMASFEGYPLYSAIYESLKKELYKSEVESTERLKNYYEDFIHNCGDSIFTNRIKEVWTQARQWLPGNPSPVRKLLLRDGSALDLTGFKGKPLVLIVNNHNPDVLEGYIDLIKKQNGSQVHFVIAQGTFSTMNKNTIDQKLKDLPNVTYVELSDEGNKQMNFDLYHLQIKAFAFTSDFRVISSYLFDAAPDEHQVVEELIKKAIDSGVMTKEQKASLITTIGWSVCSALLTSIVVFSVYRVRINSLKKKTLLKNKIKDLEIKAIRSQMNPHFMFNALNSIQSLINHYQYKEANVYLEKFSLLMRRVLNNSEKSFVTLSDELDAITLYCELEQLRFNFKFEIEVSPEVNTQLMEIPGMIIQPLVENSILHGLAQKGDAGRLVMHITCDQKYLKIVIKDNGTGLKENITEGNKSFGLKLVKERLILLSADGNVGNLHLSSNLGENENGVTAVLTIPID</sequence>
<dbReference type="GO" id="GO:0016020">
    <property type="term" value="C:membrane"/>
    <property type="evidence" value="ECO:0007669"/>
    <property type="project" value="InterPro"/>
</dbReference>
<feature type="chain" id="PRO_5012589845" evidence="2">
    <location>
        <begin position="23"/>
        <end position="900"/>
    </location>
</feature>
<keyword evidence="2" id="KW-0732">Signal</keyword>
<proteinExistence type="predicted"/>
<keyword evidence="1" id="KW-1133">Transmembrane helix</keyword>
<keyword evidence="1" id="KW-0472">Membrane</keyword>
<keyword evidence="4" id="KW-0808">Transferase</keyword>
<dbReference type="GO" id="GO:0000155">
    <property type="term" value="F:phosphorelay sensor kinase activity"/>
    <property type="evidence" value="ECO:0007669"/>
    <property type="project" value="InterPro"/>
</dbReference>
<dbReference type="STRING" id="288992.SAMN04488522_1011202"/>
<evidence type="ECO:0000259" key="3">
    <source>
        <dbReference type="Pfam" id="PF06580"/>
    </source>
</evidence>
<organism evidence="4 5">
    <name type="scientific">Pedobacter caeni</name>
    <dbReference type="NCBI Taxonomy" id="288992"/>
    <lineage>
        <taxon>Bacteria</taxon>
        <taxon>Pseudomonadati</taxon>
        <taxon>Bacteroidota</taxon>
        <taxon>Sphingobacteriia</taxon>
        <taxon>Sphingobacteriales</taxon>
        <taxon>Sphingobacteriaceae</taxon>
        <taxon>Pedobacter</taxon>
    </lineage>
</organism>
<dbReference type="OrthoDB" id="9809670at2"/>
<evidence type="ECO:0000313" key="5">
    <source>
        <dbReference type="Proteomes" id="UP000184287"/>
    </source>
</evidence>
<evidence type="ECO:0000313" key="4">
    <source>
        <dbReference type="EMBL" id="SHE78337.1"/>
    </source>
</evidence>
<gene>
    <name evidence="4" type="ORF">SAMN04488522_1011202</name>
</gene>
<accession>A0A1M4WAV4</accession>
<evidence type="ECO:0000256" key="1">
    <source>
        <dbReference type="SAM" id="Phobius"/>
    </source>
</evidence>
<keyword evidence="1" id="KW-0812">Transmembrane</keyword>
<name>A0A1M4WAV4_9SPHI</name>
<protein>
    <submittedName>
        <fullName evidence="4">Histidine kinase</fullName>
    </submittedName>
</protein>
<dbReference type="EMBL" id="FQUQ01000001">
    <property type="protein sequence ID" value="SHE78337.1"/>
    <property type="molecule type" value="Genomic_DNA"/>
</dbReference>
<dbReference type="PANTHER" id="PTHR34220:SF7">
    <property type="entry name" value="SENSOR HISTIDINE KINASE YPDA"/>
    <property type="match status" value="1"/>
</dbReference>
<dbReference type="InterPro" id="IPR050640">
    <property type="entry name" value="Bact_2-comp_sensor_kinase"/>
</dbReference>
<feature type="domain" description="Signal transduction histidine kinase internal region" evidence="3">
    <location>
        <begin position="704"/>
        <end position="781"/>
    </location>
</feature>
<dbReference type="SUPFAM" id="SSF55874">
    <property type="entry name" value="ATPase domain of HSP90 chaperone/DNA topoisomerase II/histidine kinase"/>
    <property type="match status" value="1"/>
</dbReference>
<keyword evidence="4" id="KW-0418">Kinase</keyword>
<dbReference type="Proteomes" id="UP000184287">
    <property type="component" value="Unassembled WGS sequence"/>
</dbReference>
<dbReference type="AlphaFoldDB" id="A0A1M4WAV4"/>
<reference evidence="5" key="1">
    <citation type="submission" date="2016-11" db="EMBL/GenBank/DDBJ databases">
        <authorList>
            <person name="Varghese N."/>
            <person name="Submissions S."/>
        </authorList>
    </citation>
    <scope>NUCLEOTIDE SEQUENCE [LARGE SCALE GENOMIC DNA]</scope>
    <source>
        <strain evidence="5">DSM 16990</strain>
    </source>
</reference>
<feature type="signal peptide" evidence="2">
    <location>
        <begin position="1"/>
        <end position="22"/>
    </location>
</feature>
<dbReference type="Pfam" id="PF06580">
    <property type="entry name" value="His_kinase"/>
    <property type="match status" value="1"/>
</dbReference>